<dbReference type="RefSeq" id="XP_045955635.1">
    <property type="nucleotide sequence ID" value="XM_046103599.1"/>
</dbReference>
<dbReference type="Proteomes" id="UP000758603">
    <property type="component" value="Unassembled WGS sequence"/>
</dbReference>
<dbReference type="AlphaFoldDB" id="A0A9P8UG05"/>
<keyword evidence="3" id="KW-1185">Reference proteome</keyword>
<dbReference type="GeneID" id="70132491"/>
<evidence type="ECO:0000313" key="3">
    <source>
        <dbReference type="Proteomes" id="UP000758603"/>
    </source>
</evidence>
<gene>
    <name evidence="2" type="ORF">BKA67DRAFT_576858</name>
</gene>
<reference evidence="2" key="1">
    <citation type="journal article" date="2021" name="Nat. Commun.">
        <title>Genetic determinants of endophytism in the Arabidopsis root mycobiome.</title>
        <authorList>
            <person name="Mesny F."/>
            <person name="Miyauchi S."/>
            <person name="Thiergart T."/>
            <person name="Pickel B."/>
            <person name="Atanasova L."/>
            <person name="Karlsson M."/>
            <person name="Huettel B."/>
            <person name="Barry K.W."/>
            <person name="Haridas S."/>
            <person name="Chen C."/>
            <person name="Bauer D."/>
            <person name="Andreopoulos W."/>
            <person name="Pangilinan J."/>
            <person name="LaButti K."/>
            <person name="Riley R."/>
            <person name="Lipzen A."/>
            <person name="Clum A."/>
            <person name="Drula E."/>
            <person name="Henrissat B."/>
            <person name="Kohler A."/>
            <person name="Grigoriev I.V."/>
            <person name="Martin F.M."/>
            <person name="Hacquard S."/>
        </authorList>
    </citation>
    <scope>NUCLEOTIDE SEQUENCE</scope>
    <source>
        <strain evidence="2">MPI-SDFR-AT-0073</strain>
    </source>
</reference>
<accession>A0A9P8UG05</accession>
<comment type="caution">
    <text evidence="2">The sequence shown here is derived from an EMBL/GenBank/DDBJ whole genome shotgun (WGS) entry which is preliminary data.</text>
</comment>
<dbReference type="EMBL" id="JAGPXC010000007">
    <property type="protein sequence ID" value="KAH6649128.1"/>
    <property type="molecule type" value="Genomic_DNA"/>
</dbReference>
<evidence type="ECO:0000313" key="2">
    <source>
        <dbReference type="EMBL" id="KAH6649128.1"/>
    </source>
</evidence>
<proteinExistence type="predicted"/>
<dbReference type="OrthoDB" id="5104862at2759"/>
<sequence>MELPDAFRTFADMWGRSHAFRGIGLSIDLLETQRALPSIALSSVPGMQDPPGRQALNNAVEAFRALNGSSVAERVQAKRNLDCALRNAILGNDTRNQIDIYEKLAEIYTNLRDWEGVVHVLDKIDDCFEDLGHFCGVNIDERTTLRRRLWMTTRRAQCLKRLGRIAESKEQVRELKKIVKRREDLWTRKDRGNEEYRNILAMIENDIARGRASRGAGERSSESVIGAVYRYRDFERGRSSDSEANSNTPGEEGIIEVLGQILPNRQRDERSIEEQTGIIVAPESVQPSTMPHRGVEDNPRTSAILNDQSITPGPVPGSGAGNTTAAGTDANDGDNVEDADDLYFVLNPWMKPIMNWADTLGGTRAPPQYWKDQAPPGRLGGLFLWEARAFMADAFLRAIGVIETRVPD</sequence>
<protein>
    <submittedName>
        <fullName evidence="2">Uncharacterized protein</fullName>
    </submittedName>
</protein>
<organism evidence="2 3">
    <name type="scientific">Truncatella angustata</name>
    <dbReference type="NCBI Taxonomy" id="152316"/>
    <lineage>
        <taxon>Eukaryota</taxon>
        <taxon>Fungi</taxon>
        <taxon>Dikarya</taxon>
        <taxon>Ascomycota</taxon>
        <taxon>Pezizomycotina</taxon>
        <taxon>Sordariomycetes</taxon>
        <taxon>Xylariomycetidae</taxon>
        <taxon>Amphisphaeriales</taxon>
        <taxon>Sporocadaceae</taxon>
        <taxon>Truncatella</taxon>
    </lineage>
</organism>
<feature type="region of interest" description="Disordered" evidence="1">
    <location>
        <begin position="309"/>
        <end position="334"/>
    </location>
</feature>
<name>A0A9P8UG05_9PEZI</name>
<feature type="compositionally biased region" description="Low complexity" evidence="1">
    <location>
        <begin position="321"/>
        <end position="330"/>
    </location>
</feature>
<evidence type="ECO:0000256" key="1">
    <source>
        <dbReference type="SAM" id="MobiDB-lite"/>
    </source>
</evidence>